<name>A0A914Z0P8_9BILA</name>
<dbReference type="WBParaSite" id="PSU_v2.g3845.t1">
    <property type="protein sequence ID" value="PSU_v2.g3845.t1"/>
    <property type="gene ID" value="PSU_v2.g3845"/>
</dbReference>
<evidence type="ECO:0000313" key="3">
    <source>
        <dbReference type="WBParaSite" id="PSU_v2.g3845.t1"/>
    </source>
</evidence>
<evidence type="ECO:0000256" key="1">
    <source>
        <dbReference type="SAM" id="Coils"/>
    </source>
</evidence>
<dbReference type="Proteomes" id="UP000887577">
    <property type="component" value="Unplaced"/>
</dbReference>
<evidence type="ECO:0000313" key="2">
    <source>
        <dbReference type="Proteomes" id="UP000887577"/>
    </source>
</evidence>
<proteinExistence type="predicted"/>
<accession>A0A914Z0P8</accession>
<reference evidence="3" key="1">
    <citation type="submission" date="2022-11" db="UniProtKB">
        <authorList>
            <consortium name="WormBaseParasite"/>
        </authorList>
    </citation>
    <scope>IDENTIFICATION</scope>
</reference>
<protein>
    <submittedName>
        <fullName evidence="3">Uncharacterized protein</fullName>
    </submittedName>
</protein>
<feature type="coiled-coil region" evidence="1">
    <location>
        <begin position="12"/>
        <end position="194"/>
    </location>
</feature>
<sequence length="238" mass="26728">MGAVQSTPRAVANISYEELENLRKQIEYLESQLVEARQPNLELEQLREEQSDLKDRLQAASEPQLDELKGALSSQPTVDPALQQRIDELEEQCSSADKSLSEANQLVQTLQDQNKNLHCREQQISGQLDKHSLAIKGLEAEVDKLTKKKNELYEFTMNLGEKVRTAENQAEEVLKAHQQAAAEHAKQEEALRSQLAEALKPNPELEKLRKEHSVLNTCLQAGAEQVKTLESQLSEAPS</sequence>
<dbReference type="AlphaFoldDB" id="A0A914Z0P8"/>
<organism evidence="2 3">
    <name type="scientific">Panagrolaimus superbus</name>
    <dbReference type="NCBI Taxonomy" id="310955"/>
    <lineage>
        <taxon>Eukaryota</taxon>
        <taxon>Metazoa</taxon>
        <taxon>Ecdysozoa</taxon>
        <taxon>Nematoda</taxon>
        <taxon>Chromadorea</taxon>
        <taxon>Rhabditida</taxon>
        <taxon>Tylenchina</taxon>
        <taxon>Panagrolaimomorpha</taxon>
        <taxon>Panagrolaimoidea</taxon>
        <taxon>Panagrolaimidae</taxon>
        <taxon>Panagrolaimus</taxon>
    </lineage>
</organism>
<keyword evidence="2" id="KW-1185">Reference proteome</keyword>
<keyword evidence="1" id="KW-0175">Coiled coil</keyword>